<accession>A0A103XC28</accession>
<comment type="caution">
    <text evidence="2">The sequence shown here is derived from an EMBL/GenBank/DDBJ whole genome shotgun (WGS) entry which is preliminary data.</text>
</comment>
<organism evidence="2 3">
    <name type="scientific">Cynara cardunculus var. scolymus</name>
    <name type="common">Globe artichoke</name>
    <name type="synonym">Cynara scolymus</name>
    <dbReference type="NCBI Taxonomy" id="59895"/>
    <lineage>
        <taxon>Eukaryota</taxon>
        <taxon>Viridiplantae</taxon>
        <taxon>Streptophyta</taxon>
        <taxon>Embryophyta</taxon>
        <taxon>Tracheophyta</taxon>
        <taxon>Spermatophyta</taxon>
        <taxon>Magnoliopsida</taxon>
        <taxon>eudicotyledons</taxon>
        <taxon>Gunneridae</taxon>
        <taxon>Pentapetalae</taxon>
        <taxon>asterids</taxon>
        <taxon>campanulids</taxon>
        <taxon>Asterales</taxon>
        <taxon>Asteraceae</taxon>
        <taxon>Carduoideae</taxon>
        <taxon>Cardueae</taxon>
        <taxon>Carduinae</taxon>
        <taxon>Cynara</taxon>
    </lineage>
</organism>
<dbReference type="Proteomes" id="UP000243975">
    <property type="component" value="Unassembled WGS sequence"/>
</dbReference>
<gene>
    <name evidence="2" type="ORF">Ccrd_024648</name>
</gene>
<evidence type="ECO:0000313" key="2">
    <source>
        <dbReference type="EMBL" id="KVH87966.1"/>
    </source>
</evidence>
<proteinExistence type="predicted"/>
<evidence type="ECO:0000313" key="3">
    <source>
        <dbReference type="Proteomes" id="UP000243975"/>
    </source>
</evidence>
<dbReference type="Gramene" id="KVH87966">
    <property type="protein sequence ID" value="KVH87966"/>
    <property type="gene ID" value="Ccrd_024648"/>
</dbReference>
<dbReference type="AlphaFoldDB" id="A0A103XC28"/>
<evidence type="ECO:0000256" key="1">
    <source>
        <dbReference type="SAM" id="MobiDB-lite"/>
    </source>
</evidence>
<sequence>MGRQESPHIGPSIHGFSRQKRSNGIDKKAGSLFGALRNDQLRGFVIINGDFEQIFKVTTFRLYRFDPFQPPCEALITNHMDPILFVLEVNLQVKTSSVLFPDLGCITNSNSSGASCYWGDDANEHISRAA</sequence>
<dbReference type="EMBL" id="LEKV01005662">
    <property type="protein sequence ID" value="KVH87966.1"/>
    <property type="molecule type" value="Genomic_DNA"/>
</dbReference>
<reference evidence="2 3" key="1">
    <citation type="journal article" date="2016" name="Sci. Rep.">
        <title>The genome sequence of the outbreeding globe artichoke constructed de novo incorporating a phase-aware low-pass sequencing strategy of F1 progeny.</title>
        <authorList>
            <person name="Scaglione D."/>
            <person name="Reyes-Chin-Wo S."/>
            <person name="Acquadro A."/>
            <person name="Froenicke L."/>
            <person name="Portis E."/>
            <person name="Beitel C."/>
            <person name="Tirone M."/>
            <person name="Mauro R."/>
            <person name="Lo Monaco A."/>
            <person name="Mauromicale G."/>
            <person name="Faccioli P."/>
            <person name="Cattivelli L."/>
            <person name="Rieseberg L."/>
            <person name="Michelmore R."/>
            <person name="Lanteri S."/>
        </authorList>
    </citation>
    <scope>NUCLEOTIDE SEQUENCE [LARGE SCALE GENOMIC DNA]</scope>
    <source>
        <strain evidence="2">2C</strain>
    </source>
</reference>
<feature type="region of interest" description="Disordered" evidence="1">
    <location>
        <begin position="1"/>
        <end position="23"/>
    </location>
</feature>
<name>A0A103XC28_CYNCS</name>
<protein>
    <submittedName>
        <fullName evidence="2">Uncharacterized protein</fullName>
    </submittedName>
</protein>
<keyword evidence="3" id="KW-1185">Reference proteome</keyword>